<comment type="caution">
    <text evidence="1">The sequence shown here is derived from an EMBL/GenBank/DDBJ whole genome shotgun (WGS) entry which is preliminary data.</text>
</comment>
<dbReference type="OrthoDB" id="6782259at2759"/>
<dbReference type="AlphaFoldDB" id="A0A4Y2VB45"/>
<evidence type="ECO:0000313" key="1">
    <source>
        <dbReference type="EMBL" id="GBO20957.1"/>
    </source>
</evidence>
<keyword evidence="2" id="KW-1185">Reference proteome</keyword>
<gene>
    <name evidence="1" type="ORF">AVEN_92786_1</name>
</gene>
<proteinExistence type="predicted"/>
<name>A0A4Y2VB45_ARAVE</name>
<dbReference type="EMBL" id="BGPR01044227">
    <property type="protein sequence ID" value="GBO20957.1"/>
    <property type="molecule type" value="Genomic_DNA"/>
</dbReference>
<evidence type="ECO:0000313" key="2">
    <source>
        <dbReference type="Proteomes" id="UP000499080"/>
    </source>
</evidence>
<organism evidence="1 2">
    <name type="scientific">Araneus ventricosus</name>
    <name type="common">Orbweaver spider</name>
    <name type="synonym">Epeira ventricosa</name>
    <dbReference type="NCBI Taxonomy" id="182803"/>
    <lineage>
        <taxon>Eukaryota</taxon>
        <taxon>Metazoa</taxon>
        <taxon>Ecdysozoa</taxon>
        <taxon>Arthropoda</taxon>
        <taxon>Chelicerata</taxon>
        <taxon>Arachnida</taxon>
        <taxon>Araneae</taxon>
        <taxon>Araneomorphae</taxon>
        <taxon>Entelegynae</taxon>
        <taxon>Araneoidea</taxon>
        <taxon>Araneidae</taxon>
        <taxon>Araneus</taxon>
    </lineage>
</organism>
<accession>A0A4Y2VB45</accession>
<dbReference type="Proteomes" id="UP000499080">
    <property type="component" value="Unassembled WGS sequence"/>
</dbReference>
<sequence>MKPLSKEEEASGVSFVGEGELKKFICGFAGRVLPYLLSKRDGLRELKPSSGTVSCAAKSNLLRVAISTGNLISSNKYRSWIFCYISRIMRLHCQRKEQDFCFCAN</sequence>
<protein>
    <submittedName>
        <fullName evidence="1">Uncharacterized protein</fullName>
    </submittedName>
</protein>
<reference evidence="1 2" key="1">
    <citation type="journal article" date="2019" name="Sci. Rep.">
        <title>Orb-weaving spider Araneus ventricosus genome elucidates the spidroin gene catalogue.</title>
        <authorList>
            <person name="Kono N."/>
            <person name="Nakamura H."/>
            <person name="Ohtoshi R."/>
            <person name="Moran D.A.P."/>
            <person name="Shinohara A."/>
            <person name="Yoshida Y."/>
            <person name="Fujiwara M."/>
            <person name="Mori M."/>
            <person name="Tomita M."/>
            <person name="Arakawa K."/>
        </authorList>
    </citation>
    <scope>NUCLEOTIDE SEQUENCE [LARGE SCALE GENOMIC DNA]</scope>
</reference>